<reference evidence="2 3" key="2">
    <citation type="journal article" date="2017" name="Nature">
        <title>The Apostasia genome and the evolution of orchids.</title>
        <authorList>
            <person name="Zhang G.Q."/>
            <person name="Liu K.W."/>
            <person name="Li Z."/>
            <person name="Lohaus R."/>
            <person name="Hsiao Y.Y."/>
            <person name="Niu S.C."/>
            <person name="Wang J.Y."/>
            <person name="Lin Y.C."/>
            <person name="Xu Q."/>
            <person name="Chen L.J."/>
            <person name="Yoshida K."/>
            <person name="Fujiwara S."/>
            <person name="Wang Z.W."/>
            <person name="Zhang Y.Q."/>
            <person name="Mitsuda N."/>
            <person name="Wang M."/>
            <person name="Liu G.H."/>
            <person name="Pecoraro L."/>
            <person name="Huang H.X."/>
            <person name="Xiao X.J."/>
            <person name="Lin M."/>
            <person name="Wu X.Y."/>
            <person name="Wu W.L."/>
            <person name="Chen Y.Y."/>
            <person name="Chang S.B."/>
            <person name="Sakamoto S."/>
            <person name="Ohme-Takagi M."/>
            <person name="Yagi M."/>
            <person name="Zeng S.J."/>
            <person name="Shen C.Y."/>
            <person name="Yeh C.M."/>
            <person name="Luo Y.B."/>
            <person name="Tsai W.C."/>
            <person name="Van de Peer Y."/>
            <person name="Liu Z.J."/>
        </authorList>
    </citation>
    <scope>NUCLEOTIDE SEQUENCE [LARGE SCALE GENOMIC DNA]</scope>
    <source>
        <tissue evidence="2">The whole plant</tissue>
    </source>
</reference>
<dbReference type="OrthoDB" id="41532at2759"/>
<evidence type="ECO:0000313" key="2">
    <source>
        <dbReference type="EMBL" id="PKU76017.1"/>
    </source>
</evidence>
<dbReference type="InterPro" id="IPR016181">
    <property type="entry name" value="Acyl_CoA_acyltransferase"/>
</dbReference>
<proteinExistence type="predicted"/>
<dbReference type="SUPFAM" id="SSF55729">
    <property type="entry name" value="Acyl-CoA N-acyltransferases (Nat)"/>
    <property type="match status" value="1"/>
</dbReference>
<name>A0A2I0WK25_9ASPA</name>
<dbReference type="PROSITE" id="PS51186">
    <property type="entry name" value="GNAT"/>
    <property type="match status" value="1"/>
</dbReference>
<reference evidence="2 3" key="1">
    <citation type="journal article" date="2016" name="Sci. Rep.">
        <title>The Dendrobium catenatum Lindl. genome sequence provides insights into polysaccharide synthase, floral development and adaptive evolution.</title>
        <authorList>
            <person name="Zhang G.Q."/>
            <person name="Xu Q."/>
            <person name="Bian C."/>
            <person name="Tsai W.C."/>
            <person name="Yeh C.M."/>
            <person name="Liu K.W."/>
            <person name="Yoshida K."/>
            <person name="Zhang L.S."/>
            <person name="Chang S.B."/>
            <person name="Chen F."/>
            <person name="Shi Y."/>
            <person name="Su Y.Y."/>
            <person name="Zhang Y.Q."/>
            <person name="Chen L.J."/>
            <person name="Yin Y."/>
            <person name="Lin M."/>
            <person name="Huang H."/>
            <person name="Deng H."/>
            <person name="Wang Z.W."/>
            <person name="Zhu S.L."/>
            <person name="Zhao X."/>
            <person name="Deng C."/>
            <person name="Niu S.C."/>
            <person name="Huang J."/>
            <person name="Wang M."/>
            <person name="Liu G.H."/>
            <person name="Yang H.J."/>
            <person name="Xiao X.J."/>
            <person name="Hsiao Y.Y."/>
            <person name="Wu W.L."/>
            <person name="Chen Y.Y."/>
            <person name="Mitsuda N."/>
            <person name="Ohme-Takagi M."/>
            <person name="Luo Y.B."/>
            <person name="Van de Peer Y."/>
            <person name="Liu Z.J."/>
        </authorList>
    </citation>
    <scope>NUCLEOTIDE SEQUENCE [LARGE SCALE GENOMIC DNA]</scope>
    <source>
        <tissue evidence="2">The whole plant</tissue>
    </source>
</reference>
<dbReference type="Pfam" id="PF00583">
    <property type="entry name" value="Acetyltransf_1"/>
    <property type="match status" value="1"/>
</dbReference>
<evidence type="ECO:0000259" key="1">
    <source>
        <dbReference type="PROSITE" id="PS51186"/>
    </source>
</evidence>
<dbReference type="EMBL" id="KZ502564">
    <property type="protein sequence ID" value="PKU76017.1"/>
    <property type="molecule type" value="Genomic_DNA"/>
</dbReference>
<dbReference type="GO" id="GO:0016747">
    <property type="term" value="F:acyltransferase activity, transferring groups other than amino-acyl groups"/>
    <property type="evidence" value="ECO:0007669"/>
    <property type="project" value="InterPro"/>
</dbReference>
<protein>
    <recommendedName>
        <fullName evidence="1">N-acetyltransferase domain-containing protein</fullName>
    </recommendedName>
</protein>
<evidence type="ECO:0000313" key="3">
    <source>
        <dbReference type="Proteomes" id="UP000233837"/>
    </source>
</evidence>
<gene>
    <name evidence="2" type="ORF">MA16_Dca006064</name>
</gene>
<dbReference type="CDD" id="cd04301">
    <property type="entry name" value="NAT_SF"/>
    <property type="match status" value="1"/>
</dbReference>
<dbReference type="AlphaFoldDB" id="A0A2I0WK25"/>
<keyword evidence="3" id="KW-1185">Reference proteome</keyword>
<dbReference type="InterPro" id="IPR000182">
    <property type="entry name" value="GNAT_dom"/>
</dbReference>
<dbReference type="Proteomes" id="UP000233837">
    <property type="component" value="Unassembled WGS sequence"/>
</dbReference>
<sequence length="292" mass="33594">MSIVAAQPPDLLRLSAWRNGRRHFPGKFTSPHVGARSFIRASNDWKRECNVDSKDVSIECGRLGISCGPSDLRFDRLQPTEEEINCRHRRVFGRYIAREAMLDEEFWTAAWLRAESRWEDQPGDRFLQFNKRKFADQEFHAIKRRCTGKYAEDCTCVIAVKKEEFGVKRTVLSSIVGTLDFSLRQLLCGQTFPGERSKAPFSCGIFRSDLPRYGYIANLCVAKYARRQGIASNMLFLAVDAARSSGVHQVFVNVHKDNITAQKLYERIGFQIFERATPQTEEEKLYLLCYDV</sequence>
<dbReference type="Gene3D" id="3.40.630.30">
    <property type="match status" value="1"/>
</dbReference>
<accession>A0A2I0WK25</accession>
<dbReference type="PANTHER" id="PTHR47426">
    <property type="entry name" value="ACYL-COA N-ACYLTRANSFERASES (NAT) SUPERFAMILY PROTEIN"/>
    <property type="match status" value="1"/>
</dbReference>
<feature type="domain" description="N-acetyltransferase" evidence="1">
    <location>
        <begin position="210"/>
        <end position="292"/>
    </location>
</feature>
<organism evidence="2 3">
    <name type="scientific">Dendrobium catenatum</name>
    <dbReference type="NCBI Taxonomy" id="906689"/>
    <lineage>
        <taxon>Eukaryota</taxon>
        <taxon>Viridiplantae</taxon>
        <taxon>Streptophyta</taxon>
        <taxon>Embryophyta</taxon>
        <taxon>Tracheophyta</taxon>
        <taxon>Spermatophyta</taxon>
        <taxon>Magnoliopsida</taxon>
        <taxon>Liliopsida</taxon>
        <taxon>Asparagales</taxon>
        <taxon>Orchidaceae</taxon>
        <taxon>Epidendroideae</taxon>
        <taxon>Malaxideae</taxon>
        <taxon>Dendrobiinae</taxon>
        <taxon>Dendrobium</taxon>
    </lineage>
</organism>
<dbReference type="PANTHER" id="PTHR47426:SF3">
    <property type="entry name" value="GCN5-RELATED N-ACETYLTRANSFERASE 6, CHLOROPLASTIC"/>
    <property type="match status" value="1"/>
</dbReference>